<keyword evidence="6" id="KW-1185">Reference proteome</keyword>
<evidence type="ECO:0000313" key="6">
    <source>
        <dbReference type="Proteomes" id="UP000231932"/>
    </source>
</evidence>
<reference evidence="6" key="1">
    <citation type="submission" date="2017-11" db="EMBL/GenBank/DDBJ databases">
        <title>Complete Genome Sequence of Kyrpidia sp. Strain EA-1, a thermophilic, hydrogen-oxidizing Bacterium, isolated from the Azores.</title>
        <authorList>
            <person name="Reiner J.E."/>
            <person name="Lapp C.J."/>
            <person name="Bunk B."/>
            <person name="Gescher J."/>
        </authorList>
    </citation>
    <scope>NUCLEOTIDE SEQUENCE [LARGE SCALE GENOMIC DNA]</scope>
    <source>
        <strain evidence="6">EA-1</strain>
    </source>
</reference>
<dbReference type="OrthoDB" id="9800801at2"/>
<dbReference type="GO" id="GO:0003677">
    <property type="term" value="F:DNA binding"/>
    <property type="evidence" value="ECO:0007669"/>
    <property type="project" value="InterPro"/>
</dbReference>
<accession>A0A2K8NB78</accession>
<evidence type="ECO:0000256" key="3">
    <source>
        <dbReference type="ARBA" id="ARBA00022747"/>
    </source>
</evidence>
<dbReference type="AlphaFoldDB" id="A0A2K8NB78"/>
<keyword evidence="2" id="KW-0808">Transferase</keyword>
<dbReference type="GO" id="GO:0032259">
    <property type="term" value="P:methylation"/>
    <property type="evidence" value="ECO:0007669"/>
    <property type="project" value="UniProtKB-KW"/>
</dbReference>
<evidence type="ECO:0000256" key="1">
    <source>
        <dbReference type="ARBA" id="ARBA00022603"/>
    </source>
</evidence>
<dbReference type="InterPro" id="IPR029063">
    <property type="entry name" value="SAM-dependent_MTases_sf"/>
</dbReference>
<keyword evidence="3" id="KW-0680">Restriction system</keyword>
<protein>
    <submittedName>
        <fullName evidence="5">DNA modification methylase</fullName>
    </submittedName>
</protein>
<name>A0A2K8NB78_9BACL</name>
<dbReference type="EMBL" id="CP024955">
    <property type="protein sequence ID" value="ATY86375.1"/>
    <property type="molecule type" value="Genomic_DNA"/>
</dbReference>
<dbReference type="SUPFAM" id="SSF53335">
    <property type="entry name" value="S-adenosyl-L-methionine-dependent methyltransferases"/>
    <property type="match status" value="2"/>
</dbReference>
<evidence type="ECO:0000256" key="2">
    <source>
        <dbReference type="ARBA" id="ARBA00022679"/>
    </source>
</evidence>
<dbReference type="InterPro" id="IPR002941">
    <property type="entry name" value="DNA_methylase_N4/N6"/>
</dbReference>
<dbReference type="GO" id="GO:0008170">
    <property type="term" value="F:N-methyltransferase activity"/>
    <property type="evidence" value="ECO:0007669"/>
    <property type="project" value="InterPro"/>
</dbReference>
<feature type="domain" description="DNA methylase N-4/N-6" evidence="4">
    <location>
        <begin position="17"/>
        <end position="75"/>
    </location>
</feature>
<sequence length="373" mass="41799">MDNTTEGLAHTALNGIAPYFTMFPLSFPYAILKERAREGEWVLDPFCGRGTTNYAARLLGLPSVGIDSSPVAVALSEAKLVNTTPERVIRAAEEILEEVPVPAEVPEGEFWEWAFDTEVLAVVCRLREGLLANCRSHARKALRALLLGALHGPRGKTKRTYFSNQCQRTYAPKPNYAVTFWKRRDLRPEPVDVLGIIRERADRYFGGERTRGRGKILRGDSREEAVYRRFPAGASGAIRWVVTSPPYYGMNTYLPDQWLRLWFLGGAPEVAYGAEGQIRHSSPGEFAAQIRRVWMRVGQVCAPGAQLVFRFGGIRSRKADPLEIVRLSLEGTGWRLTELRPAGTADAGRRQALHIARTDRAKEETDVFARWEG</sequence>
<organism evidence="5 6">
    <name type="scientific">Kyrpidia spormannii</name>
    <dbReference type="NCBI Taxonomy" id="2055160"/>
    <lineage>
        <taxon>Bacteria</taxon>
        <taxon>Bacillati</taxon>
        <taxon>Bacillota</taxon>
        <taxon>Bacilli</taxon>
        <taxon>Bacillales</taxon>
        <taxon>Alicyclobacillaceae</taxon>
        <taxon>Kyrpidia</taxon>
    </lineage>
</organism>
<dbReference type="KEGG" id="kyr:CVV65_02250"/>
<dbReference type="Pfam" id="PF01555">
    <property type="entry name" value="N6_N4_Mtase"/>
    <property type="match status" value="1"/>
</dbReference>
<evidence type="ECO:0000259" key="4">
    <source>
        <dbReference type="Pfam" id="PF01555"/>
    </source>
</evidence>
<dbReference type="Gene3D" id="3.40.50.150">
    <property type="entry name" value="Vaccinia Virus protein VP39"/>
    <property type="match status" value="2"/>
</dbReference>
<proteinExistence type="predicted"/>
<evidence type="ECO:0000313" key="5">
    <source>
        <dbReference type="EMBL" id="ATY86375.1"/>
    </source>
</evidence>
<dbReference type="Proteomes" id="UP000231932">
    <property type="component" value="Chromosome"/>
</dbReference>
<gene>
    <name evidence="5" type="ORF">CVV65_02250</name>
</gene>
<dbReference type="REBASE" id="225928">
    <property type="entry name" value="M.KspEA1ORF2250P"/>
</dbReference>
<dbReference type="GO" id="GO:0009307">
    <property type="term" value="P:DNA restriction-modification system"/>
    <property type="evidence" value="ECO:0007669"/>
    <property type="project" value="UniProtKB-KW"/>
</dbReference>
<keyword evidence="1 5" id="KW-0489">Methyltransferase</keyword>